<dbReference type="PANTHER" id="PTHR32429:SF32">
    <property type="entry name" value="RIBULOSE BISPHOSPHATE CARBOXYLASE_OXYGENASE ACTIVASE, CHLOROPLASTIC"/>
    <property type="match status" value="1"/>
</dbReference>
<evidence type="ECO:0000256" key="3">
    <source>
        <dbReference type="ARBA" id="ARBA00022640"/>
    </source>
</evidence>
<proteinExistence type="inferred from homology"/>
<dbReference type="EMBL" id="JADCNL010000009">
    <property type="protein sequence ID" value="KAG0466553.1"/>
    <property type="molecule type" value="Genomic_DNA"/>
</dbReference>
<evidence type="ECO:0000256" key="2">
    <source>
        <dbReference type="ARBA" id="ARBA00022528"/>
    </source>
</evidence>
<dbReference type="InterPro" id="IPR027417">
    <property type="entry name" value="P-loop_NTPase"/>
</dbReference>
<organism evidence="10 11">
    <name type="scientific">Vanilla planifolia</name>
    <name type="common">Vanilla</name>
    <dbReference type="NCBI Taxonomy" id="51239"/>
    <lineage>
        <taxon>Eukaryota</taxon>
        <taxon>Viridiplantae</taxon>
        <taxon>Streptophyta</taxon>
        <taxon>Embryophyta</taxon>
        <taxon>Tracheophyta</taxon>
        <taxon>Spermatophyta</taxon>
        <taxon>Magnoliopsida</taxon>
        <taxon>Liliopsida</taxon>
        <taxon>Asparagales</taxon>
        <taxon>Orchidaceae</taxon>
        <taxon>Vanilloideae</taxon>
        <taxon>Vanilleae</taxon>
        <taxon>Vanilla</taxon>
    </lineage>
</organism>
<dbReference type="GO" id="GO:0016887">
    <property type="term" value="F:ATP hydrolysis activity"/>
    <property type="evidence" value="ECO:0007669"/>
    <property type="project" value="UniProtKB-UniRule"/>
</dbReference>
<dbReference type="OrthoDB" id="266718at2759"/>
<dbReference type="PANTHER" id="PTHR32429">
    <property type="match status" value="1"/>
</dbReference>
<evidence type="ECO:0000256" key="5">
    <source>
        <dbReference type="ARBA" id="ARBA00022840"/>
    </source>
</evidence>
<evidence type="ECO:0000256" key="4">
    <source>
        <dbReference type="ARBA" id="ARBA00022741"/>
    </source>
</evidence>
<dbReference type="Pfam" id="PF00004">
    <property type="entry name" value="AAA"/>
    <property type="match status" value="1"/>
</dbReference>
<dbReference type="GO" id="GO:0009570">
    <property type="term" value="C:chloroplast stroma"/>
    <property type="evidence" value="ECO:0007669"/>
    <property type="project" value="UniProtKB-SubCell"/>
</dbReference>
<evidence type="ECO:0000256" key="1">
    <source>
        <dbReference type="ARBA" id="ARBA00004470"/>
    </source>
</evidence>
<reference evidence="10 11" key="1">
    <citation type="journal article" date="2020" name="Nat. Food">
        <title>A phased Vanilla planifolia genome enables genetic improvement of flavour and production.</title>
        <authorList>
            <person name="Hasing T."/>
            <person name="Tang H."/>
            <person name="Brym M."/>
            <person name="Khazi F."/>
            <person name="Huang T."/>
            <person name="Chambers A.H."/>
        </authorList>
    </citation>
    <scope>NUCLEOTIDE SEQUENCE [LARGE SCALE GENOMIC DNA]</scope>
    <source>
        <tissue evidence="10">Leaf</tissue>
    </source>
</reference>
<name>A0A835UM51_VANPL</name>
<protein>
    <recommendedName>
        <fullName evidence="8">Ribulose bisphosphate carboxylase/oxygenase activase, chloroplastic</fullName>
        <shortName evidence="8">RA</shortName>
        <shortName evidence="8">RuBisCO activase</shortName>
    </recommendedName>
</protein>
<keyword evidence="3 8" id="KW-0934">Plastid</keyword>
<evidence type="ECO:0000313" key="11">
    <source>
        <dbReference type="Proteomes" id="UP000636800"/>
    </source>
</evidence>
<evidence type="ECO:0000313" key="10">
    <source>
        <dbReference type="EMBL" id="KAG0466553.1"/>
    </source>
</evidence>
<comment type="subcellular location">
    <subcellularLocation>
        <location evidence="1 8">Plastid</location>
        <location evidence="1 8">Chloroplast stroma</location>
    </subcellularLocation>
</comment>
<dbReference type="InterPro" id="IPR003959">
    <property type="entry name" value="ATPase_AAA_core"/>
</dbReference>
<dbReference type="SUPFAM" id="SSF52540">
    <property type="entry name" value="P-loop containing nucleoside triphosphate hydrolases"/>
    <property type="match status" value="1"/>
</dbReference>
<feature type="domain" description="ATPase AAA-type core" evidence="9">
    <location>
        <begin position="165"/>
        <end position="234"/>
    </location>
</feature>
<dbReference type="GO" id="GO:0005524">
    <property type="term" value="F:ATP binding"/>
    <property type="evidence" value="ECO:0007669"/>
    <property type="project" value="UniProtKB-UniRule"/>
</dbReference>
<evidence type="ECO:0000256" key="7">
    <source>
        <dbReference type="ARBA" id="ARBA00025781"/>
    </source>
</evidence>
<evidence type="ECO:0000259" key="9">
    <source>
        <dbReference type="Pfam" id="PF00004"/>
    </source>
</evidence>
<gene>
    <name evidence="10" type="ORF">HPP92_018133</name>
</gene>
<keyword evidence="5 8" id="KW-0067">ATP-binding</keyword>
<dbReference type="GO" id="GO:0009579">
    <property type="term" value="C:thylakoid"/>
    <property type="evidence" value="ECO:0007669"/>
    <property type="project" value="TreeGrafter"/>
</dbReference>
<comment type="similarity">
    <text evidence="7 8">Belongs to the RuBisCO activase family.</text>
</comment>
<sequence length="246" mass="26614">MAVAFSTVGAVNRVPLSFHGSGSGASVPSPAFFGSNLKKMGNPSVSLGRPSTGTFRVMATEADETKQTQKDRWAGLAYDISDDQQDITRGKGLVDTLFQAPAGDGTHIPVLSSYEYISQGQRQYNLDNTANGFYIAPAFMDKLVIHIAKNFMTLPNIKVPLILGIWGGKGQGKSFQCELVFAKMGINPIMMSAGELESGNAGEPAKLIRQRYREAADIIKKGRMCCLFINDLDAGREGWATRRSTP</sequence>
<keyword evidence="4 8" id="KW-0547">Nucleotide-binding</keyword>
<evidence type="ECO:0000256" key="8">
    <source>
        <dbReference type="RuleBase" id="RU369045"/>
    </source>
</evidence>
<keyword evidence="2 8" id="KW-0150">Chloroplast</keyword>
<evidence type="ECO:0000256" key="6">
    <source>
        <dbReference type="ARBA" id="ARBA00025556"/>
    </source>
</evidence>
<dbReference type="Proteomes" id="UP000636800">
    <property type="component" value="Unassembled WGS sequence"/>
</dbReference>
<comment type="caution">
    <text evidence="10">The sequence shown here is derived from an EMBL/GenBank/DDBJ whole genome shotgun (WGS) entry which is preliminary data.</text>
</comment>
<dbReference type="Gene3D" id="3.40.50.300">
    <property type="entry name" value="P-loop containing nucleotide triphosphate hydrolases"/>
    <property type="match status" value="1"/>
</dbReference>
<accession>A0A835UM51</accession>
<dbReference type="GO" id="GO:0046863">
    <property type="term" value="F:ribulose-1,5-bisphosphate carboxylase/oxygenase activator activity"/>
    <property type="evidence" value="ECO:0007669"/>
    <property type="project" value="UniProtKB-UniRule"/>
</dbReference>
<comment type="function">
    <text evidence="6 8">Activation of RuBisCO (ribulose-1,5-bisphosphate carboxylase/oxygenase; EC 4.1.1.39) involves the ATP-dependent carboxylation of the epsilon-amino group of lysine leading to a carbamate structure.</text>
</comment>
<keyword evidence="11" id="KW-1185">Reference proteome</keyword>
<dbReference type="InterPro" id="IPR044960">
    <property type="entry name" value="RCA-like"/>
</dbReference>
<dbReference type="AlphaFoldDB" id="A0A835UM51"/>